<evidence type="ECO:0000313" key="3">
    <source>
        <dbReference type="Proteomes" id="UP000789759"/>
    </source>
</evidence>
<gene>
    <name evidence="2" type="ORF">CPELLU_LOCUS686</name>
</gene>
<name>A0A9N8Z0C6_9GLOM</name>
<keyword evidence="3" id="KW-1185">Reference proteome</keyword>
<feature type="transmembrane region" description="Helical" evidence="1">
    <location>
        <begin position="31"/>
        <end position="48"/>
    </location>
</feature>
<protein>
    <submittedName>
        <fullName evidence="2">5463_t:CDS:1</fullName>
    </submittedName>
</protein>
<reference evidence="2" key="1">
    <citation type="submission" date="2021-06" db="EMBL/GenBank/DDBJ databases">
        <authorList>
            <person name="Kallberg Y."/>
            <person name="Tangrot J."/>
            <person name="Rosling A."/>
        </authorList>
    </citation>
    <scope>NUCLEOTIDE SEQUENCE</scope>
    <source>
        <strain evidence="2">FL966</strain>
    </source>
</reference>
<organism evidence="2 3">
    <name type="scientific">Cetraspora pellucida</name>
    <dbReference type="NCBI Taxonomy" id="1433469"/>
    <lineage>
        <taxon>Eukaryota</taxon>
        <taxon>Fungi</taxon>
        <taxon>Fungi incertae sedis</taxon>
        <taxon>Mucoromycota</taxon>
        <taxon>Glomeromycotina</taxon>
        <taxon>Glomeromycetes</taxon>
        <taxon>Diversisporales</taxon>
        <taxon>Gigasporaceae</taxon>
        <taxon>Cetraspora</taxon>
    </lineage>
</organism>
<keyword evidence="1" id="KW-0812">Transmembrane</keyword>
<evidence type="ECO:0000256" key="1">
    <source>
        <dbReference type="SAM" id="Phobius"/>
    </source>
</evidence>
<proteinExistence type="predicted"/>
<dbReference type="EMBL" id="CAJVQA010000207">
    <property type="protein sequence ID" value="CAG8462412.1"/>
    <property type="molecule type" value="Genomic_DNA"/>
</dbReference>
<dbReference type="AlphaFoldDB" id="A0A9N8Z0C6"/>
<accession>A0A9N8Z0C6</accession>
<evidence type="ECO:0000313" key="2">
    <source>
        <dbReference type="EMBL" id="CAG8462412.1"/>
    </source>
</evidence>
<comment type="caution">
    <text evidence="2">The sequence shown here is derived from an EMBL/GenBank/DDBJ whole genome shotgun (WGS) entry which is preliminary data.</text>
</comment>
<dbReference type="Proteomes" id="UP000789759">
    <property type="component" value="Unassembled WGS sequence"/>
</dbReference>
<dbReference type="OrthoDB" id="88410at2759"/>
<keyword evidence="1" id="KW-0472">Membrane</keyword>
<sequence>MVLPKNIMSQIPKEDQCVCKRDAQADSSSDLKVVALIIGLLITTYWWLSW</sequence>
<keyword evidence="1" id="KW-1133">Transmembrane helix</keyword>